<dbReference type="AlphaFoldDB" id="A0AAU9PVF3"/>
<keyword evidence="3" id="KW-1185">Reference proteome</keyword>
<evidence type="ECO:0000313" key="2">
    <source>
        <dbReference type="EMBL" id="CAH1453465.1"/>
    </source>
</evidence>
<gene>
    <name evidence="2" type="ORF">LVIROSA_LOCUS38706</name>
</gene>
<feature type="compositionally biased region" description="Basic and acidic residues" evidence="1">
    <location>
        <begin position="72"/>
        <end position="83"/>
    </location>
</feature>
<feature type="compositionally biased region" description="Polar residues" evidence="1">
    <location>
        <begin position="40"/>
        <end position="51"/>
    </location>
</feature>
<evidence type="ECO:0000256" key="1">
    <source>
        <dbReference type="SAM" id="MobiDB-lite"/>
    </source>
</evidence>
<feature type="compositionally biased region" description="Polar residues" evidence="1">
    <location>
        <begin position="95"/>
        <end position="104"/>
    </location>
</feature>
<reference evidence="2 3" key="1">
    <citation type="submission" date="2022-01" db="EMBL/GenBank/DDBJ databases">
        <authorList>
            <person name="Xiong W."/>
            <person name="Schranz E."/>
        </authorList>
    </citation>
    <scope>NUCLEOTIDE SEQUENCE [LARGE SCALE GENOMIC DNA]</scope>
</reference>
<feature type="region of interest" description="Disordered" evidence="1">
    <location>
        <begin position="40"/>
        <end position="157"/>
    </location>
</feature>
<name>A0AAU9PVF3_9ASTR</name>
<protein>
    <submittedName>
        <fullName evidence="2">Uncharacterized protein</fullName>
    </submittedName>
</protein>
<proteinExistence type="predicted"/>
<organism evidence="2 3">
    <name type="scientific">Lactuca virosa</name>
    <dbReference type="NCBI Taxonomy" id="75947"/>
    <lineage>
        <taxon>Eukaryota</taxon>
        <taxon>Viridiplantae</taxon>
        <taxon>Streptophyta</taxon>
        <taxon>Embryophyta</taxon>
        <taxon>Tracheophyta</taxon>
        <taxon>Spermatophyta</taxon>
        <taxon>Magnoliopsida</taxon>
        <taxon>eudicotyledons</taxon>
        <taxon>Gunneridae</taxon>
        <taxon>Pentapetalae</taxon>
        <taxon>asterids</taxon>
        <taxon>campanulids</taxon>
        <taxon>Asterales</taxon>
        <taxon>Asteraceae</taxon>
        <taxon>Cichorioideae</taxon>
        <taxon>Cichorieae</taxon>
        <taxon>Lactucinae</taxon>
        <taxon>Lactuca</taxon>
    </lineage>
</organism>
<feature type="compositionally biased region" description="Acidic residues" evidence="1">
    <location>
        <begin position="61"/>
        <end position="71"/>
    </location>
</feature>
<sequence length="157" mass="17806">MMFTISEDSLKKLEAFMTQQTQNRIDLKAAVKTLQAKQTSLEEGLLAQSQNKSKKRFRSEENEEESVEEEVEMARFEDPHEQGQGRGIGVGLGVNPNSKGQTASMVGGRGRVFFKEPPCGVGRGIGRSYDSWRMKDPQPFKHNWEPPKFDGFNRREP</sequence>
<dbReference type="EMBL" id="CAKMRJ010005745">
    <property type="protein sequence ID" value="CAH1453465.1"/>
    <property type="molecule type" value="Genomic_DNA"/>
</dbReference>
<comment type="caution">
    <text evidence="2">The sequence shown here is derived from an EMBL/GenBank/DDBJ whole genome shotgun (WGS) entry which is preliminary data.</text>
</comment>
<accession>A0AAU9PVF3</accession>
<evidence type="ECO:0000313" key="3">
    <source>
        <dbReference type="Proteomes" id="UP001157418"/>
    </source>
</evidence>
<dbReference type="Proteomes" id="UP001157418">
    <property type="component" value="Unassembled WGS sequence"/>
</dbReference>
<feature type="compositionally biased region" description="Basic and acidic residues" evidence="1">
    <location>
        <begin position="130"/>
        <end position="157"/>
    </location>
</feature>